<keyword evidence="10" id="KW-1185">Reference proteome</keyword>
<dbReference type="PANTHER" id="PTHR30151">
    <property type="entry name" value="ALKANE SULFONATE ABC TRANSPORTER-RELATED, MEMBRANE SUBUNIT"/>
    <property type="match status" value="1"/>
</dbReference>
<evidence type="ECO:0000256" key="4">
    <source>
        <dbReference type="ARBA" id="ARBA00022692"/>
    </source>
</evidence>
<proteinExistence type="inferred from homology"/>
<feature type="transmembrane region" description="Helical" evidence="7">
    <location>
        <begin position="127"/>
        <end position="146"/>
    </location>
</feature>
<feature type="domain" description="ABC transmembrane type-1" evidence="8">
    <location>
        <begin position="61"/>
        <end position="241"/>
    </location>
</feature>
<dbReference type="InterPro" id="IPR000515">
    <property type="entry name" value="MetI-like"/>
</dbReference>
<dbReference type="CDD" id="cd06261">
    <property type="entry name" value="TM_PBP2"/>
    <property type="match status" value="1"/>
</dbReference>
<dbReference type="Gene3D" id="1.10.3720.10">
    <property type="entry name" value="MetI-like"/>
    <property type="match status" value="1"/>
</dbReference>
<evidence type="ECO:0000259" key="8">
    <source>
        <dbReference type="PROSITE" id="PS50928"/>
    </source>
</evidence>
<dbReference type="EMBL" id="JBBMFM010000069">
    <property type="protein sequence ID" value="MEQ2426637.1"/>
    <property type="molecule type" value="Genomic_DNA"/>
</dbReference>
<evidence type="ECO:0000256" key="1">
    <source>
        <dbReference type="ARBA" id="ARBA00004651"/>
    </source>
</evidence>
<dbReference type="Proteomes" id="UP001454086">
    <property type="component" value="Unassembled WGS sequence"/>
</dbReference>
<accession>A0ABV1D8C4</accession>
<reference evidence="9 10" key="1">
    <citation type="submission" date="2024-03" db="EMBL/GenBank/DDBJ databases">
        <title>Human intestinal bacterial collection.</title>
        <authorList>
            <person name="Pauvert C."/>
            <person name="Hitch T.C.A."/>
            <person name="Clavel T."/>
        </authorList>
    </citation>
    <scope>NUCLEOTIDE SEQUENCE [LARGE SCALE GENOMIC DNA]</scope>
    <source>
        <strain evidence="9 10">CLA-SR-H021</strain>
    </source>
</reference>
<organism evidence="9 10">
    <name type="scientific">Enterocloster hominis</name>
    <name type="common">ex Hitch et al. 2024</name>
    <dbReference type="NCBI Taxonomy" id="1917870"/>
    <lineage>
        <taxon>Bacteria</taxon>
        <taxon>Bacillati</taxon>
        <taxon>Bacillota</taxon>
        <taxon>Clostridia</taxon>
        <taxon>Lachnospirales</taxon>
        <taxon>Lachnospiraceae</taxon>
        <taxon>Enterocloster</taxon>
    </lineage>
</organism>
<evidence type="ECO:0000313" key="10">
    <source>
        <dbReference type="Proteomes" id="UP001454086"/>
    </source>
</evidence>
<sequence>MKNKNIWLNLLSVLSVVLLILAWCAVSMNPDGMIPTPFAVWERFLLLLDKPISGANIGIHIVDSLRRVFMGWLAATLVGVLFGLMLGWNRTFSAVCKPVFEMIRPIPAIAWIPLITIWLGVGETSKIVIVFIGAVMPIVVNTYTGVSMVPELNINVGKIFGANSRQMFLKIVLPSSLPAIFAGLKTAVGVAWTVVLAAEMISAKTGLGYIVNLGSNSADIALVVIGIIVIAVIGALLSAVLTRVERWLCPWKEE</sequence>
<name>A0ABV1D8C4_9FIRM</name>
<evidence type="ECO:0000256" key="3">
    <source>
        <dbReference type="ARBA" id="ARBA00022475"/>
    </source>
</evidence>
<evidence type="ECO:0000256" key="7">
    <source>
        <dbReference type="RuleBase" id="RU363032"/>
    </source>
</evidence>
<feature type="transmembrane region" description="Helical" evidence="7">
    <location>
        <begin position="69"/>
        <end position="90"/>
    </location>
</feature>
<keyword evidence="2 7" id="KW-0813">Transport</keyword>
<dbReference type="InterPro" id="IPR035906">
    <property type="entry name" value="MetI-like_sf"/>
</dbReference>
<keyword evidence="4 7" id="KW-0812">Transmembrane</keyword>
<evidence type="ECO:0000256" key="2">
    <source>
        <dbReference type="ARBA" id="ARBA00022448"/>
    </source>
</evidence>
<dbReference type="Pfam" id="PF00528">
    <property type="entry name" value="BPD_transp_1"/>
    <property type="match status" value="1"/>
</dbReference>
<feature type="transmembrane region" description="Helical" evidence="7">
    <location>
        <begin position="190"/>
        <end position="211"/>
    </location>
</feature>
<comment type="subcellular location">
    <subcellularLocation>
        <location evidence="1 7">Cell membrane</location>
        <topology evidence="1 7">Multi-pass membrane protein</topology>
    </subcellularLocation>
</comment>
<dbReference type="PROSITE" id="PS50928">
    <property type="entry name" value="ABC_TM1"/>
    <property type="match status" value="1"/>
</dbReference>
<gene>
    <name evidence="9" type="ORF">WMQ36_16830</name>
</gene>
<keyword evidence="5 7" id="KW-1133">Transmembrane helix</keyword>
<protein>
    <submittedName>
        <fullName evidence="9">ABC transporter permease</fullName>
    </submittedName>
</protein>
<dbReference type="RefSeq" id="WP_008723908.1">
    <property type="nucleotide sequence ID" value="NZ_JBBMFM010000069.1"/>
</dbReference>
<comment type="similarity">
    <text evidence="7">Belongs to the binding-protein-dependent transport system permease family.</text>
</comment>
<dbReference type="PANTHER" id="PTHR30151:SF0">
    <property type="entry name" value="ABC TRANSPORTER PERMEASE PROTEIN MJ0413-RELATED"/>
    <property type="match status" value="1"/>
</dbReference>
<feature type="transmembrane region" description="Helical" evidence="7">
    <location>
        <begin position="102"/>
        <end position="121"/>
    </location>
</feature>
<comment type="caution">
    <text evidence="9">The sequence shown here is derived from an EMBL/GenBank/DDBJ whole genome shotgun (WGS) entry which is preliminary data.</text>
</comment>
<feature type="transmembrane region" description="Helical" evidence="7">
    <location>
        <begin position="220"/>
        <end position="241"/>
    </location>
</feature>
<keyword evidence="3" id="KW-1003">Cell membrane</keyword>
<keyword evidence="6 7" id="KW-0472">Membrane</keyword>
<evidence type="ECO:0000256" key="5">
    <source>
        <dbReference type="ARBA" id="ARBA00022989"/>
    </source>
</evidence>
<evidence type="ECO:0000313" key="9">
    <source>
        <dbReference type="EMBL" id="MEQ2426637.1"/>
    </source>
</evidence>
<evidence type="ECO:0000256" key="6">
    <source>
        <dbReference type="ARBA" id="ARBA00023136"/>
    </source>
</evidence>
<dbReference type="SUPFAM" id="SSF161098">
    <property type="entry name" value="MetI-like"/>
    <property type="match status" value="1"/>
</dbReference>